<proteinExistence type="predicted"/>
<dbReference type="EMBL" id="UYWY01000528">
    <property type="protein sequence ID" value="VDM25039.1"/>
    <property type="molecule type" value="Genomic_DNA"/>
</dbReference>
<feature type="region of interest" description="Disordered" evidence="1">
    <location>
        <begin position="53"/>
        <end position="79"/>
    </location>
</feature>
<sequence>MLCLVHLRWCESLERGFVVFALVGRDLLCAFYQIACGVGFFAIMADVLRRTRGSRPDLGRTTRGRRDGGSSGDVGGCGVGGGSGDGGGFVDGGGFGTVAAVVVVQGAATPEVDLFLEEQR</sequence>
<evidence type="ECO:0000313" key="5">
    <source>
        <dbReference type="WBParaSite" id="TCNE_0000089001-mRNA-1"/>
    </source>
</evidence>
<evidence type="ECO:0000256" key="2">
    <source>
        <dbReference type="SAM" id="Phobius"/>
    </source>
</evidence>
<gene>
    <name evidence="3" type="ORF">TCNE_LOCUS891</name>
</gene>
<reference evidence="5" key="1">
    <citation type="submission" date="2016-06" db="UniProtKB">
        <authorList>
            <consortium name="WormBaseParasite"/>
        </authorList>
    </citation>
    <scope>IDENTIFICATION</scope>
</reference>
<reference evidence="3 4" key="2">
    <citation type="submission" date="2018-11" db="EMBL/GenBank/DDBJ databases">
        <authorList>
            <consortium name="Pathogen Informatics"/>
        </authorList>
    </citation>
    <scope>NUCLEOTIDE SEQUENCE [LARGE SCALE GENOMIC DNA]</scope>
</reference>
<evidence type="ECO:0000256" key="1">
    <source>
        <dbReference type="SAM" id="MobiDB-lite"/>
    </source>
</evidence>
<name>A0A183TXC1_TOXCA</name>
<protein>
    <submittedName>
        <fullName evidence="3 5">Uncharacterized protein</fullName>
    </submittedName>
</protein>
<dbReference type="AlphaFoldDB" id="A0A183TXC1"/>
<accession>A0A183TXC1</accession>
<feature type="transmembrane region" description="Helical" evidence="2">
    <location>
        <begin position="30"/>
        <end position="48"/>
    </location>
</feature>
<keyword evidence="2" id="KW-0812">Transmembrane</keyword>
<feature type="compositionally biased region" description="Gly residues" evidence="1">
    <location>
        <begin position="69"/>
        <end position="79"/>
    </location>
</feature>
<keyword evidence="4" id="KW-1185">Reference proteome</keyword>
<keyword evidence="2" id="KW-0472">Membrane</keyword>
<keyword evidence="2" id="KW-1133">Transmembrane helix</keyword>
<evidence type="ECO:0000313" key="3">
    <source>
        <dbReference type="EMBL" id="VDM25039.1"/>
    </source>
</evidence>
<evidence type="ECO:0000313" key="4">
    <source>
        <dbReference type="Proteomes" id="UP000050794"/>
    </source>
</evidence>
<feature type="compositionally biased region" description="Basic and acidic residues" evidence="1">
    <location>
        <begin position="54"/>
        <end position="68"/>
    </location>
</feature>
<dbReference type="Proteomes" id="UP000050794">
    <property type="component" value="Unassembled WGS sequence"/>
</dbReference>
<organism evidence="4 5">
    <name type="scientific">Toxocara canis</name>
    <name type="common">Canine roundworm</name>
    <dbReference type="NCBI Taxonomy" id="6265"/>
    <lineage>
        <taxon>Eukaryota</taxon>
        <taxon>Metazoa</taxon>
        <taxon>Ecdysozoa</taxon>
        <taxon>Nematoda</taxon>
        <taxon>Chromadorea</taxon>
        <taxon>Rhabditida</taxon>
        <taxon>Spirurina</taxon>
        <taxon>Ascaridomorpha</taxon>
        <taxon>Ascaridoidea</taxon>
        <taxon>Toxocaridae</taxon>
        <taxon>Toxocara</taxon>
    </lineage>
</organism>
<dbReference type="WBParaSite" id="TCNE_0000089001-mRNA-1">
    <property type="protein sequence ID" value="TCNE_0000089001-mRNA-1"/>
    <property type="gene ID" value="TCNE_0000089001"/>
</dbReference>